<dbReference type="CDD" id="cd01650">
    <property type="entry name" value="RT_nLTR_like"/>
    <property type="match status" value="1"/>
</dbReference>
<feature type="region of interest" description="Disordered" evidence="1">
    <location>
        <begin position="384"/>
        <end position="405"/>
    </location>
</feature>
<feature type="compositionally biased region" description="Low complexity" evidence="1">
    <location>
        <begin position="391"/>
        <end position="401"/>
    </location>
</feature>
<dbReference type="Pfam" id="PF13966">
    <property type="entry name" value="zf-RVT"/>
    <property type="match status" value="1"/>
</dbReference>
<feature type="compositionally biased region" description="Basic and acidic residues" evidence="1">
    <location>
        <begin position="213"/>
        <end position="224"/>
    </location>
</feature>
<dbReference type="InterPro" id="IPR043502">
    <property type="entry name" value="DNA/RNA_pol_sf"/>
</dbReference>
<feature type="region of interest" description="Disordered" evidence="1">
    <location>
        <begin position="1"/>
        <end position="42"/>
    </location>
</feature>
<organism evidence="3">
    <name type="scientific">Fagus sylvatica</name>
    <name type="common">Beechnut</name>
    <dbReference type="NCBI Taxonomy" id="28930"/>
    <lineage>
        <taxon>Eukaryota</taxon>
        <taxon>Viridiplantae</taxon>
        <taxon>Streptophyta</taxon>
        <taxon>Embryophyta</taxon>
        <taxon>Tracheophyta</taxon>
        <taxon>Spermatophyta</taxon>
        <taxon>Magnoliopsida</taxon>
        <taxon>eudicotyledons</taxon>
        <taxon>Gunneridae</taxon>
        <taxon>Pentapetalae</taxon>
        <taxon>rosids</taxon>
        <taxon>fabids</taxon>
        <taxon>Fagales</taxon>
        <taxon>Fagaceae</taxon>
        <taxon>Fagus</taxon>
    </lineage>
</organism>
<proteinExistence type="predicted"/>
<dbReference type="InterPro" id="IPR005135">
    <property type="entry name" value="Endo/exonuclease/phosphatase"/>
</dbReference>
<protein>
    <recommendedName>
        <fullName evidence="2">Reverse transcriptase domain-containing protein</fullName>
    </recommendedName>
</protein>
<dbReference type="Pfam" id="PF00078">
    <property type="entry name" value="RVT_1"/>
    <property type="match status" value="1"/>
</dbReference>
<feature type="compositionally biased region" description="Polar residues" evidence="1">
    <location>
        <begin position="24"/>
        <end position="40"/>
    </location>
</feature>
<evidence type="ECO:0000313" key="3">
    <source>
        <dbReference type="EMBL" id="SPC93886.1"/>
    </source>
</evidence>
<name>A0A2N9FT36_FAGSY</name>
<dbReference type="EMBL" id="OIVN01001434">
    <property type="protein sequence ID" value="SPC93886.1"/>
    <property type="molecule type" value="Genomic_DNA"/>
</dbReference>
<evidence type="ECO:0000259" key="2">
    <source>
        <dbReference type="PROSITE" id="PS50878"/>
    </source>
</evidence>
<gene>
    <name evidence="3" type="ORF">FSB_LOCUS21768</name>
</gene>
<dbReference type="Gene3D" id="3.60.10.10">
    <property type="entry name" value="Endonuclease/exonuclease/phosphatase"/>
    <property type="match status" value="1"/>
</dbReference>
<dbReference type="GO" id="GO:0003824">
    <property type="term" value="F:catalytic activity"/>
    <property type="evidence" value="ECO:0007669"/>
    <property type="project" value="InterPro"/>
</dbReference>
<evidence type="ECO:0000256" key="1">
    <source>
        <dbReference type="SAM" id="MobiDB-lite"/>
    </source>
</evidence>
<reference evidence="3" key="1">
    <citation type="submission" date="2018-02" db="EMBL/GenBank/DDBJ databases">
        <authorList>
            <person name="Cohen D.B."/>
            <person name="Kent A.D."/>
        </authorList>
    </citation>
    <scope>NUCLEOTIDE SEQUENCE</scope>
</reference>
<dbReference type="PANTHER" id="PTHR33116:SF78">
    <property type="entry name" value="OS12G0587133 PROTEIN"/>
    <property type="match status" value="1"/>
</dbReference>
<feature type="compositionally biased region" description="Polar residues" evidence="1">
    <location>
        <begin position="200"/>
        <end position="212"/>
    </location>
</feature>
<sequence length="1737" mass="197377">MQPSFTIQPTNTTTTPIDKTQTNLPHNSPSPHRPISSNQNRVKDIKSEGVKQTFRIDAKTFSLFFDGGRRDPYHIIERRGNFRGSIWISAKGLQWLLGAWDELCASTDHSVGFFKSHRDGYRTLELSCMKNKGGCYVELSDYHSGSQQGNIRIPEGRRGTGWASFVSEIRQFFLGIIPKPMESTTNGGAGDAAAINWGQKSGHQSRNFSNAGHDSRDLEKEVKKSAGSSHNRRRNVFQRMTFNNPITPHVLLDEDGPRPTRKFKFKWKPSTKTLCITKWEGGTRASEWVTLKPNKTHFDKFIGPTKNQANSGPNPILGESVNPIRSTVETVAAVGQPSYFMCLDSVFENGESSREACEAPASPLAATSHEISDLFDRWRDIPRTSSREASEAPASPLAASSHGVSDSFDRWKGDSRVLVPPASQIVGSADLHTTSTPAPTRHNLSLVPFSENAGTDVVPLSDGPIQSVAPAQGGCFESEAERSKWLDWHYRRFSKQVGVSIVGFEDECYSLLRRIDEERKKKVMDSGPRQSSISRKKCLRELKSLPSALRLLSWNVRGLNNPQKREVVKNLLRDWRCDVVCLQETKLDHMDLLLVRSLWSNPYVGWEVINAVNTAGGILLMWDQRVVDKIDSFLGTFSVSCKWKGVADGFEWSCTGVYGPIGETQRGALWDELLGVRQRWTGPWCIMGDFNVVRFPSERLDCSRFSPSMLAFSDFIGISHLVDLPLEGGTYTWSSGSEHPSMSRIDRVLVSTDWEEHFPDVLQKLLPRPISDHHPILVEAGGMSRGKSSFKFENMWLKHEGFVDKVKEWWTGYNFNGTPSYILARKLKALKWDLKAWNRREFGDLSFNKNRLMAELLALDIKEGVQGLSHVEQILRESQKAELIRLTHLAEISWRQKSRVLWLKEGDNNTKFFHKMANSHRRCNYMENLEVDGVVYEAIQDIRDQAVHFYELLYQENECWRPKFDELPLDSIREVDRALLERKFEKEEILHVLQEANGDKAPGPDGFTMAFFQQCWRVVEADVLAVFDEFHEFCSFEKSLNATFLALIPKKQNASNIRDFRPISLIGCMYKMVAKVLTNRLKIVLENLVSETQNAFVGGRQILDSVLVANESLDSRLKSGNPGIICKLDIEKAYDHVNWNCLLYILERMGFGSRWCSWIKACISSVRFSVLVNGSPSGFFSSSRGLRQGDPLSPLLFLLIMEVLSRNAEEDGGRWLLDWLLHWARFLTFFEAVTGLRVNLSKSEMVPVGDVPNLRGLADIMGCHIGSLPMSYLGMPLGANFKSKTVWNSILEKMECKLAGWKSLYLSKGGRLTLLKSTLASLPTYYLSLFTIPISVANRIERIQRNFLWGSYGDGGTHHLVNWDVVCSPVNYGGLGVRKIALFNKALLGKWLWRFGIEESKLWRRVIATKYGVNSGGWSTKSYRGSHGCGLWRSINSGWVDFVAYVDFEVGIGDRIRFWIDRWCGERPLKDVFPDLYACASNRQATIHSILIRSASGSRSDWNVHFVRNFNDWEVEGVATFFELLHSHSSFREGGDGLRWRLKGNGIFDIRSFYSALRHTQPVTFPWKAIWGVHAPKRVSFFVWSAVWGRILTVDNLMRRGYQLAGWCCMCQRDGETINHLLIHCDKAVGLWSFVFQKFGITWVLSGCVLDLLFGWYNGLGKVQSKIWNMVPLCLLWTLWCERNNRTFENSERTDSQMQELFSNTLYDWAIAWGYSRCGSVISFLDSLHPSYISSSL</sequence>
<dbReference type="SUPFAM" id="SSF56672">
    <property type="entry name" value="DNA/RNA polymerases"/>
    <property type="match status" value="1"/>
</dbReference>
<dbReference type="InterPro" id="IPR000477">
    <property type="entry name" value="RT_dom"/>
</dbReference>
<dbReference type="Pfam" id="PF03372">
    <property type="entry name" value="Exo_endo_phos"/>
    <property type="match status" value="1"/>
</dbReference>
<dbReference type="SUPFAM" id="SSF56219">
    <property type="entry name" value="DNase I-like"/>
    <property type="match status" value="1"/>
</dbReference>
<dbReference type="InterPro" id="IPR036691">
    <property type="entry name" value="Endo/exonu/phosph_ase_sf"/>
</dbReference>
<dbReference type="PANTHER" id="PTHR33116">
    <property type="entry name" value="REVERSE TRANSCRIPTASE ZINC-BINDING DOMAIN-CONTAINING PROTEIN-RELATED-RELATED"/>
    <property type="match status" value="1"/>
</dbReference>
<feature type="compositionally biased region" description="Low complexity" evidence="1">
    <location>
        <begin position="1"/>
        <end position="23"/>
    </location>
</feature>
<feature type="domain" description="Reverse transcriptase" evidence="2">
    <location>
        <begin position="1029"/>
        <end position="1277"/>
    </location>
</feature>
<accession>A0A2N9FT36</accession>
<feature type="region of interest" description="Disordered" evidence="1">
    <location>
        <begin position="200"/>
        <end position="240"/>
    </location>
</feature>
<dbReference type="InterPro" id="IPR026960">
    <property type="entry name" value="RVT-Znf"/>
</dbReference>
<dbReference type="PROSITE" id="PS50878">
    <property type="entry name" value="RT_POL"/>
    <property type="match status" value="1"/>
</dbReference>